<keyword evidence="2" id="KW-1185">Reference proteome</keyword>
<organism evidence="1 2">
    <name type="scientific">Amanita muscaria (strain Koide BX008)</name>
    <dbReference type="NCBI Taxonomy" id="946122"/>
    <lineage>
        <taxon>Eukaryota</taxon>
        <taxon>Fungi</taxon>
        <taxon>Dikarya</taxon>
        <taxon>Basidiomycota</taxon>
        <taxon>Agaricomycotina</taxon>
        <taxon>Agaricomycetes</taxon>
        <taxon>Agaricomycetidae</taxon>
        <taxon>Agaricales</taxon>
        <taxon>Pluteineae</taxon>
        <taxon>Amanitaceae</taxon>
        <taxon>Amanita</taxon>
    </lineage>
</organism>
<dbReference type="HOGENOM" id="CLU_2454233_0_0_1"/>
<gene>
    <name evidence="1" type="ORF">M378DRAFT_172945</name>
</gene>
<reference evidence="1 2" key="1">
    <citation type="submission" date="2014-04" db="EMBL/GenBank/DDBJ databases">
        <title>Evolutionary Origins and Diversification of the Mycorrhizal Mutualists.</title>
        <authorList>
            <consortium name="DOE Joint Genome Institute"/>
            <consortium name="Mycorrhizal Genomics Consortium"/>
            <person name="Kohler A."/>
            <person name="Kuo A."/>
            <person name="Nagy L.G."/>
            <person name="Floudas D."/>
            <person name="Copeland A."/>
            <person name="Barry K.W."/>
            <person name="Cichocki N."/>
            <person name="Veneault-Fourrey C."/>
            <person name="LaButti K."/>
            <person name="Lindquist E.A."/>
            <person name="Lipzen A."/>
            <person name="Lundell T."/>
            <person name="Morin E."/>
            <person name="Murat C."/>
            <person name="Riley R."/>
            <person name="Ohm R."/>
            <person name="Sun H."/>
            <person name="Tunlid A."/>
            <person name="Henrissat B."/>
            <person name="Grigoriev I.V."/>
            <person name="Hibbett D.S."/>
            <person name="Martin F."/>
        </authorList>
    </citation>
    <scope>NUCLEOTIDE SEQUENCE [LARGE SCALE GENOMIC DNA]</scope>
    <source>
        <strain evidence="1 2">Koide BX008</strain>
    </source>
</reference>
<dbReference type="Proteomes" id="UP000054549">
    <property type="component" value="Unassembled WGS sequence"/>
</dbReference>
<dbReference type="AlphaFoldDB" id="A0A0C2WJ61"/>
<dbReference type="InParanoid" id="A0A0C2WJ61"/>
<proteinExistence type="predicted"/>
<sequence>MKWTDHGQSNTLVNSFAITATYAFPTGRHCSPNTYQASRFPVTRLLAVAARAAFIRVLVPTISTHTCFISIWQFKYACVFVTTTWYDEI</sequence>
<name>A0A0C2WJ61_AMAMK</name>
<dbReference type="EMBL" id="KN818441">
    <property type="protein sequence ID" value="KIL56178.1"/>
    <property type="molecule type" value="Genomic_DNA"/>
</dbReference>
<protein>
    <submittedName>
        <fullName evidence="1">Uncharacterized protein</fullName>
    </submittedName>
</protein>
<accession>A0A0C2WJ61</accession>
<evidence type="ECO:0000313" key="1">
    <source>
        <dbReference type="EMBL" id="KIL56178.1"/>
    </source>
</evidence>
<evidence type="ECO:0000313" key="2">
    <source>
        <dbReference type="Proteomes" id="UP000054549"/>
    </source>
</evidence>